<dbReference type="PANTHER" id="PTHR24282:SF211">
    <property type="entry name" value="CYTOCHROME P450-RELATED"/>
    <property type="match status" value="1"/>
</dbReference>
<keyword evidence="5" id="KW-0812">Transmembrane</keyword>
<dbReference type="InterPro" id="IPR001128">
    <property type="entry name" value="Cyt_P450"/>
</dbReference>
<dbReference type="AlphaFoldDB" id="A0A0D6QXT1"/>
<keyword evidence="9 13" id="KW-0408">Iron</keyword>
<protein>
    <recommendedName>
        <fullName evidence="16">Cytochrome P450</fullName>
    </recommendedName>
</protein>
<dbReference type="PROSITE" id="PS00086">
    <property type="entry name" value="CYTOCHROME_P450"/>
    <property type="match status" value="1"/>
</dbReference>
<organism evidence="15">
    <name type="scientific">Araucaria cunninghamii</name>
    <name type="common">Hoop pine</name>
    <name type="synonym">Moreton Bay pine</name>
    <dbReference type="NCBI Taxonomy" id="56994"/>
    <lineage>
        <taxon>Eukaryota</taxon>
        <taxon>Viridiplantae</taxon>
        <taxon>Streptophyta</taxon>
        <taxon>Embryophyta</taxon>
        <taxon>Tracheophyta</taxon>
        <taxon>Spermatophyta</taxon>
        <taxon>Pinopsida</taxon>
        <taxon>Pinidae</taxon>
        <taxon>Conifers II</taxon>
        <taxon>Araucariales</taxon>
        <taxon>Araucariaceae</taxon>
        <taxon>Araucaria</taxon>
    </lineage>
</organism>
<comment type="pathway">
    <text evidence="2">Alkaloid biosynthesis; taxol biosynthesis.</text>
</comment>
<dbReference type="GO" id="GO:0016705">
    <property type="term" value="F:oxidoreductase activity, acting on paired donors, with incorporation or reduction of molecular oxygen"/>
    <property type="evidence" value="ECO:0007669"/>
    <property type="project" value="InterPro"/>
</dbReference>
<keyword evidence="7" id="KW-1133">Transmembrane helix</keyword>
<dbReference type="UniPathway" id="UPA00842"/>
<comment type="cofactor">
    <cofactor evidence="13">
        <name>heme</name>
        <dbReference type="ChEBI" id="CHEBI:30413"/>
    </cofactor>
</comment>
<comment type="subcellular location">
    <subcellularLocation>
        <location evidence="1">Membrane</location>
    </subcellularLocation>
</comment>
<evidence type="ECO:0000256" key="8">
    <source>
        <dbReference type="ARBA" id="ARBA00023002"/>
    </source>
</evidence>
<evidence type="ECO:0000256" key="4">
    <source>
        <dbReference type="ARBA" id="ARBA00022617"/>
    </source>
</evidence>
<dbReference type="Pfam" id="PF00067">
    <property type="entry name" value="p450"/>
    <property type="match status" value="1"/>
</dbReference>
<dbReference type="InterPro" id="IPR050665">
    <property type="entry name" value="Cytochrome_P450_Monooxygen"/>
</dbReference>
<dbReference type="GO" id="GO:0004497">
    <property type="term" value="F:monooxygenase activity"/>
    <property type="evidence" value="ECO:0007669"/>
    <property type="project" value="UniProtKB-KW"/>
</dbReference>
<evidence type="ECO:0000256" key="3">
    <source>
        <dbReference type="ARBA" id="ARBA00010617"/>
    </source>
</evidence>
<evidence type="ECO:0000256" key="9">
    <source>
        <dbReference type="ARBA" id="ARBA00023004"/>
    </source>
</evidence>
<dbReference type="EMBL" id="GCKF01043433">
    <property type="protein sequence ID" value="JAG94470.1"/>
    <property type="molecule type" value="Transcribed_RNA"/>
</dbReference>
<evidence type="ECO:0000256" key="14">
    <source>
        <dbReference type="RuleBase" id="RU000461"/>
    </source>
</evidence>
<dbReference type="InterPro" id="IPR002401">
    <property type="entry name" value="Cyt_P450_E_grp-I"/>
</dbReference>
<keyword evidence="12" id="KW-0472">Membrane</keyword>
<evidence type="ECO:0000256" key="6">
    <source>
        <dbReference type="ARBA" id="ARBA00022723"/>
    </source>
</evidence>
<evidence type="ECO:0000256" key="13">
    <source>
        <dbReference type="PIRSR" id="PIRSR602401-1"/>
    </source>
</evidence>
<evidence type="ECO:0000256" key="2">
    <source>
        <dbReference type="ARBA" id="ARBA00005122"/>
    </source>
</evidence>
<keyword evidence="6 13" id="KW-0479">Metal-binding</keyword>
<dbReference type="PRINTS" id="PR00463">
    <property type="entry name" value="EP450I"/>
</dbReference>
<evidence type="ECO:0000256" key="12">
    <source>
        <dbReference type="ARBA" id="ARBA00023136"/>
    </source>
</evidence>
<keyword evidence="4 13" id="KW-0349">Heme</keyword>
<dbReference type="SUPFAM" id="SSF48264">
    <property type="entry name" value="Cytochrome P450"/>
    <property type="match status" value="1"/>
</dbReference>
<dbReference type="Gene3D" id="1.10.630.10">
    <property type="entry name" value="Cytochrome P450"/>
    <property type="match status" value="1"/>
</dbReference>
<name>A0A0D6QXT1_ARACU</name>
<dbReference type="GO" id="GO:0042617">
    <property type="term" value="P:paclitaxel biosynthetic process"/>
    <property type="evidence" value="ECO:0007669"/>
    <property type="project" value="UniProtKB-UniPathway"/>
</dbReference>
<dbReference type="PANTHER" id="PTHR24282">
    <property type="entry name" value="CYTOCHROME P450 FAMILY MEMBER"/>
    <property type="match status" value="1"/>
</dbReference>
<dbReference type="GO" id="GO:0005506">
    <property type="term" value="F:iron ion binding"/>
    <property type="evidence" value="ECO:0007669"/>
    <property type="project" value="InterPro"/>
</dbReference>
<comment type="similarity">
    <text evidence="3 14">Belongs to the cytochrome P450 family.</text>
</comment>
<evidence type="ECO:0000256" key="7">
    <source>
        <dbReference type="ARBA" id="ARBA00022989"/>
    </source>
</evidence>
<reference evidence="15" key="1">
    <citation type="submission" date="2015-03" db="EMBL/GenBank/DDBJ databases">
        <title>A transcriptome of Araucaria cunninghamii, an australian fine timber species.</title>
        <authorList>
            <person name="Jing Yi C.J.Y."/>
            <person name="Yin San L.Y.S."/>
            <person name="Abdul Karim S.S."/>
            <person name="Wan Azmi N.N."/>
            <person name="Hercus R.R."/>
            <person name="Croft L.L."/>
        </authorList>
    </citation>
    <scope>NUCLEOTIDE SEQUENCE</scope>
    <source>
        <strain evidence="15">MI0301</strain>
        <tissue evidence="15">Leaf</tissue>
    </source>
</reference>
<dbReference type="PRINTS" id="PR00385">
    <property type="entry name" value="P450"/>
</dbReference>
<evidence type="ECO:0008006" key="16">
    <source>
        <dbReference type="Google" id="ProtNLM"/>
    </source>
</evidence>
<proteinExistence type="inferred from homology"/>
<keyword evidence="8 14" id="KW-0560">Oxidoreductase</keyword>
<evidence type="ECO:0000313" key="15">
    <source>
        <dbReference type="EMBL" id="JAG94470.1"/>
    </source>
</evidence>
<feature type="binding site" description="axial binding residue" evidence="13">
    <location>
        <position position="392"/>
    </location>
    <ligand>
        <name>heme</name>
        <dbReference type="ChEBI" id="CHEBI:30413"/>
    </ligand>
    <ligandPart>
        <name>Fe</name>
        <dbReference type="ChEBI" id="CHEBI:18248"/>
    </ligandPart>
</feature>
<dbReference type="GO" id="GO:0020037">
    <property type="term" value="F:heme binding"/>
    <property type="evidence" value="ECO:0007669"/>
    <property type="project" value="InterPro"/>
</dbReference>
<evidence type="ECO:0000256" key="11">
    <source>
        <dbReference type="ARBA" id="ARBA00023059"/>
    </source>
</evidence>
<sequence>MLYLESCRISVFGRKKYGKVFTYWLGTTPRIVVLDPEMIKQILSNKFGHVEKAVPNIQLRRLTGDYSLTRVEGEEWARHRRILNPVFHLENLKSMVPVVASSTVKVLEKWGDAIARGVKEIEVYEEFRCLTADVIARTAFGTSFEQGKDVFIMLAEQTVLAGRAMGQFYIPGSRFLPTADNLRAKRLERAMQKSLRRLIMNRKENADMGKTECYGSDLLGLLIAAYNDELNARKNFVRVSLEHVVDECRTFFNAGHETTSTLLAWTIVLLGMHTNWQERAREEVLHLFKKETPNADALSRLKVVNMILYEALRLYPPVAVMVRTTYKKMQLEGLTLPAGTELVLPTIAVHHDADVWGKDVNDFNPGRFSQGISKACTHPAAFVGFSMGPRVCIGQNFALIEAKVVISMILQRFSFVTSPGYVHDPAWILTVRPRHGAQISFQELTS</sequence>
<dbReference type="InterPro" id="IPR036396">
    <property type="entry name" value="Cyt_P450_sf"/>
</dbReference>
<accession>A0A0D6QXT1</accession>
<dbReference type="InterPro" id="IPR017972">
    <property type="entry name" value="Cyt_P450_CS"/>
</dbReference>
<evidence type="ECO:0000256" key="1">
    <source>
        <dbReference type="ARBA" id="ARBA00004370"/>
    </source>
</evidence>
<keyword evidence="11" id="KW-0876">Taxol biosynthesis</keyword>
<keyword evidence="10 14" id="KW-0503">Monooxygenase</keyword>
<evidence type="ECO:0000256" key="5">
    <source>
        <dbReference type="ARBA" id="ARBA00022692"/>
    </source>
</evidence>
<evidence type="ECO:0000256" key="10">
    <source>
        <dbReference type="ARBA" id="ARBA00023033"/>
    </source>
</evidence>
<dbReference type="GO" id="GO:0016020">
    <property type="term" value="C:membrane"/>
    <property type="evidence" value="ECO:0007669"/>
    <property type="project" value="UniProtKB-SubCell"/>
</dbReference>